<feature type="transmembrane region" description="Helical" evidence="1">
    <location>
        <begin position="65"/>
        <end position="83"/>
    </location>
</feature>
<evidence type="ECO:0000313" key="2">
    <source>
        <dbReference type="EMBL" id="BDG60286.1"/>
    </source>
</evidence>
<name>A0AA35G5X0_9FIRM</name>
<dbReference type="KEGG" id="cmic:caldi_13760"/>
<keyword evidence="1" id="KW-0812">Transmembrane</keyword>
<evidence type="ECO:0000256" key="1">
    <source>
        <dbReference type="SAM" id="Phobius"/>
    </source>
</evidence>
<dbReference type="EMBL" id="AP025628">
    <property type="protein sequence ID" value="BDG60286.1"/>
    <property type="molecule type" value="Genomic_DNA"/>
</dbReference>
<organism evidence="2 3">
    <name type="scientific">Caldinitratiruptor microaerophilus</name>
    <dbReference type="NCBI Taxonomy" id="671077"/>
    <lineage>
        <taxon>Bacteria</taxon>
        <taxon>Bacillati</taxon>
        <taxon>Bacillota</taxon>
        <taxon>Clostridia</taxon>
        <taxon>Eubacteriales</taxon>
        <taxon>Symbiobacteriaceae</taxon>
        <taxon>Caldinitratiruptor</taxon>
    </lineage>
</organism>
<keyword evidence="1" id="KW-0472">Membrane</keyword>
<sequence>MADARFQPGRPESRWVALLVRAGVFLGLWFVLGNLFVQIGALVVIASGEPTGTMSTSAAFRTWNWASWALGALLSAWSYRRLIRTAGD</sequence>
<dbReference type="Proteomes" id="UP001163687">
    <property type="component" value="Chromosome"/>
</dbReference>
<evidence type="ECO:0000313" key="3">
    <source>
        <dbReference type="Proteomes" id="UP001163687"/>
    </source>
</evidence>
<dbReference type="RefSeq" id="WP_264844349.1">
    <property type="nucleotide sequence ID" value="NZ_AP025628.1"/>
</dbReference>
<reference evidence="2" key="1">
    <citation type="submission" date="2022-03" db="EMBL/GenBank/DDBJ databases">
        <title>Complete genome sequence of Caldinitratiruptor microaerophilus.</title>
        <authorList>
            <person name="Mukaiyama R."/>
            <person name="Nishiyama T."/>
            <person name="Ueda K."/>
        </authorList>
    </citation>
    <scope>NUCLEOTIDE SEQUENCE</scope>
    <source>
        <strain evidence="2">JCM 16183</strain>
    </source>
</reference>
<proteinExistence type="predicted"/>
<protein>
    <submittedName>
        <fullName evidence="2">Uncharacterized protein</fullName>
    </submittedName>
</protein>
<accession>A0AA35G5X0</accession>
<keyword evidence="1" id="KW-1133">Transmembrane helix</keyword>
<gene>
    <name evidence="2" type="ORF">caldi_13760</name>
</gene>
<keyword evidence="3" id="KW-1185">Reference proteome</keyword>
<dbReference type="AlphaFoldDB" id="A0AA35G5X0"/>
<feature type="transmembrane region" description="Helical" evidence="1">
    <location>
        <begin position="15"/>
        <end position="45"/>
    </location>
</feature>